<dbReference type="EMBL" id="CM042037">
    <property type="protein sequence ID" value="KAI3743116.1"/>
    <property type="molecule type" value="Genomic_DNA"/>
</dbReference>
<evidence type="ECO:0000313" key="1">
    <source>
        <dbReference type="EMBL" id="KAI3743116.1"/>
    </source>
</evidence>
<reference evidence="2" key="1">
    <citation type="journal article" date="2022" name="Mol. Ecol. Resour.">
        <title>The genomes of chicory, endive, great burdock and yacon provide insights into Asteraceae palaeo-polyploidization history and plant inulin production.</title>
        <authorList>
            <person name="Fan W."/>
            <person name="Wang S."/>
            <person name="Wang H."/>
            <person name="Wang A."/>
            <person name="Jiang F."/>
            <person name="Liu H."/>
            <person name="Zhao H."/>
            <person name="Xu D."/>
            <person name="Zhang Y."/>
        </authorList>
    </citation>
    <scope>NUCLEOTIDE SEQUENCE [LARGE SCALE GENOMIC DNA]</scope>
    <source>
        <strain evidence="2">cv. Yunnan</strain>
    </source>
</reference>
<keyword evidence="2" id="KW-1185">Reference proteome</keyword>
<accession>A0ACB9D9B7</accession>
<name>A0ACB9D9B7_9ASTR</name>
<proteinExistence type="predicted"/>
<comment type="caution">
    <text evidence="1">The sequence shown here is derived from an EMBL/GenBank/DDBJ whole genome shotgun (WGS) entry which is preliminary data.</text>
</comment>
<protein>
    <submittedName>
        <fullName evidence="1">Uncharacterized protein</fullName>
    </submittedName>
</protein>
<sequence length="211" mass="24322">MEMDIPASEDLGWLEADLDLHDDYLDEDLELPLHEEEAYIEEVYEHPQSEPIIKPDLSTPDDHRVGSETEISHPKKRLVNLSLLDPSNVDESVEDKRCKIDSSVNEAEDDWMRYSPPPKEPVVVVEEVEEERYISRYATDIEGDFMPVTAPDGDRVYAKLIKEEKDDKLKRLEVKGLSKGLMSEPISVLMQKVEQDELQKLSINAEQRKVF</sequence>
<reference evidence="1 2" key="2">
    <citation type="journal article" date="2022" name="Mol. Ecol. Resour.">
        <title>The genomes of chicory, endive, great burdock and yacon provide insights into Asteraceae paleo-polyploidization history and plant inulin production.</title>
        <authorList>
            <person name="Fan W."/>
            <person name="Wang S."/>
            <person name="Wang H."/>
            <person name="Wang A."/>
            <person name="Jiang F."/>
            <person name="Liu H."/>
            <person name="Zhao H."/>
            <person name="Xu D."/>
            <person name="Zhang Y."/>
        </authorList>
    </citation>
    <scope>NUCLEOTIDE SEQUENCE [LARGE SCALE GENOMIC DNA]</scope>
    <source>
        <strain evidence="2">cv. Yunnan</strain>
        <tissue evidence="1">Leaves</tissue>
    </source>
</reference>
<organism evidence="1 2">
    <name type="scientific">Smallanthus sonchifolius</name>
    <dbReference type="NCBI Taxonomy" id="185202"/>
    <lineage>
        <taxon>Eukaryota</taxon>
        <taxon>Viridiplantae</taxon>
        <taxon>Streptophyta</taxon>
        <taxon>Embryophyta</taxon>
        <taxon>Tracheophyta</taxon>
        <taxon>Spermatophyta</taxon>
        <taxon>Magnoliopsida</taxon>
        <taxon>eudicotyledons</taxon>
        <taxon>Gunneridae</taxon>
        <taxon>Pentapetalae</taxon>
        <taxon>asterids</taxon>
        <taxon>campanulids</taxon>
        <taxon>Asterales</taxon>
        <taxon>Asteraceae</taxon>
        <taxon>Asteroideae</taxon>
        <taxon>Heliantheae alliance</taxon>
        <taxon>Millerieae</taxon>
        <taxon>Smallanthus</taxon>
    </lineage>
</organism>
<gene>
    <name evidence="1" type="ORF">L1987_60819</name>
</gene>
<evidence type="ECO:0000313" key="2">
    <source>
        <dbReference type="Proteomes" id="UP001056120"/>
    </source>
</evidence>
<dbReference type="Proteomes" id="UP001056120">
    <property type="component" value="Linkage Group LG20"/>
</dbReference>